<feature type="region of interest" description="Disordered" evidence="5">
    <location>
        <begin position="1"/>
        <end position="42"/>
    </location>
</feature>
<keyword evidence="2 4" id="KW-0040">ANK repeat</keyword>
<keyword evidence="3" id="KW-0539">Nucleus</keyword>
<dbReference type="GO" id="GO:0008270">
    <property type="term" value="F:zinc ion binding"/>
    <property type="evidence" value="ECO:0007669"/>
    <property type="project" value="InterPro"/>
</dbReference>
<sequence>MNAPVPIAMGPVPSSEGSTAIPESSTNPQIEESKKRKREKSYSKCNQCRTDKQKCVEGPDLPLNMCKRCHDKNLHCSGPVEMAKGRPRKSKDESQIDSQDLLCYLSLLGPALRSIRDYESKMAKLCDFEDIEEILQDEGELFWFLECIGNLRRCTHDTILNTIDPGTTSQRRNPSFADSGLRQLLLLQNLALQSDGLVDCSLKWREYRRELAERCSRPEHIGESYTLQLEVCSTSSDKSDWEKLFDLRDQFQERLLLIFDPLKEEFWISPMLLRSPLPFPEIYNSTVEKISHRRDCLGRTLLHALLDTTDYWYLLQGSLVEMLDSAPEDIDAKDIFGRTVLYTACEHGRYKAAVELLARKADPQLPTILGLTPLHIAAASGHTSICNLLLQHGQCDIDSPNELYGWTPLCYAARHGHYDVVQLLLDHKGVDVNHRGILKRTPLRLAVVGYHLGVLKLLGRHDEVVHDTRDEHGGSALHHAVDDEFVDGLKYLLEVLQLDPNCKTDDGTTPLMLAANQDIIEIVRLLVKDSRTWLLTRNDRSKSAFDLYARPEICGMLEATLEARWGGDRDIVAEHVLKWPAIRASGVFFGQSPSDVSSLFDDLHSDFMESLMRFFEEKGVLGWANASAEHWASAMLLLQGKMFLLQGSKLMAGC</sequence>
<evidence type="ECO:0000256" key="3">
    <source>
        <dbReference type="ARBA" id="ARBA00023242"/>
    </source>
</evidence>
<dbReference type="PROSITE" id="PS50048">
    <property type="entry name" value="ZN2_CY6_FUNGAL_2"/>
    <property type="match status" value="1"/>
</dbReference>
<evidence type="ECO:0000313" key="8">
    <source>
        <dbReference type="Proteomes" id="UP000447873"/>
    </source>
</evidence>
<feature type="repeat" description="ANK" evidence="4">
    <location>
        <begin position="404"/>
        <end position="427"/>
    </location>
</feature>
<accession>A0A8H3YTN2</accession>
<dbReference type="GO" id="GO:0000981">
    <property type="term" value="F:DNA-binding transcription factor activity, RNA polymerase II-specific"/>
    <property type="evidence" value="ECO:0007669"/>
    <property type="project" value="InterPro"/>
</dbReference>
<name>A0A8H3YTN2_VENIN</name>
<dbReference type="Pfam" id="PF12796">
    <property type="entry name" value="Ank_2"/>
    <property type="match status" value="1"/>
</dbReference>
<proteinExistence type="predicted"/>
<feature type="compositionally biased region" description="Polar residues" evidence="5">
    <location>
        <begin position="15"/>
        <end position="30"/>
    </location>
</feature>
<feature type="repeat" description="ANK" evidence="4">
    <location>
        <begin position="369"/>
        <end position="393"/>
    </location>
</feature>
<evidence type="ECO:0000256" key="2">
    <source>
        <dbReference type="ARBA" id="ARBA00023043"/>
    </source>
</evidence>
<reference evidence="7 8" key="1">
    <citation type="submission" date="2018-12" db="EMBL/GenBank/DDBJ databases">
        <title>Venturia inaequalis Genome Resource.</title>
        <authorList>
            <person name="Lichtner F.J."/>
        </authorList>
    </citation>
    <scope>NUCLEOTIDE SEQUENCE [LARGE SCALE GENOMIC DNA]</scope>
    <source>
        <strain evidence="7 8">120213</strain>
    </source>
</reference>
<dbReference type="CDD" id="cd00067">
    <property type="entry name" value="GAL4"/>
    <property type="match status" value="1"/>
</dbReference>
<dbReference type="OrthoDB" id="20872at2759"/>
<dbReference type="PANTHER" id="PTHR24173:SF83">
    <property type="entry name" value="SOCS BOX DOMAIN-CONTAINING PROTEIN"/>
    <property type="match status" value="1"/>
</dbReference>
<evidence type="ECO:0000256" key="5">
    <source>
        <dbReference type="SAM" id="MobiDB-lite"/>
    </source>
</evidence>
<dbReference type="PANTHER" id="PTHR24173">
    <property type="entry name" value="ANKYRIN REPEAT CONTAINING"/>
    <property type="match status" value="1"/>
</dbReference>
<dbReference type="InterPro" id="IPR036770">
    <property type="entry name" value="Ankyrin_rpt-contain_sf"/>
</dbReference>
<organism evidence="7 8">
    <name type="scientific">Venturia inaequalis</name>
    <name type="common">Apple scab fungus</name>
    <dbReference type="NCBI Taxonomy" id="5025"/>
    <lineage>
        <taxon>Eukaryota</taxon>
        <taxon>Fungi</taxon>
        <taxon>Dikarya</taxon>
        <taxon>Ascomycota</taxon>
        <taxon>Pezizomycotina</taxon>
        <taxon>Dothideomycetes</taxon>
        <taxon>Pleosporomycetidae</taxon>
        <taxon>Venturiales</taxon>
        <taxon>Venturiaceae</taxon>
        <taxon>Venturia</taxon>
    </lineage>
</organism>
<keyword evidence="1" id="KW-0677">Repeat</keyword>
<evidence type="ECO:0000259" key="6">
    <source>
        <dbReference type="PROSITE" id="PS50048"/>
    </source>
</evidence>
<dbReference type="Gene3D" id="1.25.40.20">
    <property type="entry name" value="Ankyrin repeat-containing domain"/>
    <property type="match status" value="3"/>
</dbReference>
<dbReference type="InterPro" id="IPR036864">
    <property type="entry name" value="Zn2-C6_fun-type_DNA-bd_sf"/>
</dbReference>
<evidence type="ECO:0000256" key="1">
    <source>
        <dbReference type="ARBA" id="ARBA00022737"/>
    </source>
</evidence>
<feature type="domain" description="Zn(2)-C6 fungal-type" evidence="6">
    <location>
        <begin position="44"/>
        <end position="77"/>
    </location>
</feature>
<dbReference type="AlphaFoldDB" id="A0A8H3YTN2"/>
<protein>
    <recommendedName>
        <fullName evidence="6">Zn(2)-C6 fungal-type domain-containing protein</fullName>
    </recommendedName>
</protein>
<dbReference type="EMBL" id="WNWS01000295">
    <property type="protein sequence ID" value="KAE9971558.1"/>
    <property type="molecule type" value="Genomic_DNA"/>
</dbReference>
<dbReference type="InterPro" id="IPR002110">
    <property type="entry name" value="Ankyrin_rpt"/>
</dbReference>
<dbReference type="InterPro" id="IPR001138">
    <property type="entry name" value="Zn2Cys6_DnaBD"/>
</dbReference>
<gene>
    <name evidence="7" type="ORF">EG328_005508</name>
</gene>
<dbReference type="SUPFAM" id="SSF48403">
    <property type="entry name" value="Ankyrin repeat"/>
    <property type="match status" value="1"/>
</dbReference>
<dbReference type="Proteomes" id="UP000447873">
    <property type="component" value="Unassembled WGS sequence"/>
</dbReference>
<dbReference type="Pfam" id="PF00023">
    <property type="entry name" value="Ank"/>
    <property type="match status" value="1"/>
</dbReference>
<dbReference type="SMART" id="SM00248">
    <property type="entry name" value="ANK"/>
    <property type="match status" value="6"/>
</dbReference>
<evidence type="ECO:0000313" key="7">
    <source>
        <dbReference type="EMBL" id="KAE9971558.1"/>
    </source>
</evidence>
<dbReference type="SUPFAM" id="SSF57701">
    <property type="entry name" value="Zn2/Cys6 DNA-binding domain"/>
    <property type="match status" value="1"/>
</dbReference>
<dbReference type="PROSITE" id="PS50297">
    <property type="entry name" value="ANK_REP_REGION"/>
    <property type="match status" value="3"/>
</dbReference>
<dbReference type="PROSITE" id="PS50088">
    <property type="entry name" value="ANK_REPEAT"/>
    <property type="match status" value="3"/>
</dbReference>
<feature type="repeat" description="ANK" evidence="4">
    <location>
        <begin position="506"/>
        <end position="528"/>
    </location>
</feature>
<comment type="caution">
    <text evidence="7">The sequence shown here is derived from an EMBL/GenBank/DDBJ whole genome shotgun (WGS) entry which is preliminary data.</text>
</comment>
<evidence type="ECO:0000256" key="4">
    <source>
        <dbReference type="PROSITE-ProRule" id="PRU00023"/>
    </source>
</evidence>